<sequence>MENVSENLREKGNIGGGGFSSALDELEAPSTFPTSFSRARTFHVPTGIGFKGGCFL</sequence>
<comment type="caution">
    <text evidence="2">The sequence shown here is derived from an EMBL/GenBank/DDBJ whole genome shotgun (WGS) entry which is preliminary data.</text>
</comment>
<evidence type="ECO:0000313" key="2">
    <source>
        <dbReference type="EMBL" id="PON92092.1"/>
    </source>
</evidence>
<dbReference type="InParanoid" id="A0A2P5F2U9"/>
<name>A0A2P5F2U9_TREOI</name>
<proteinExistence type="predicted"/>
<accession>A0A2P5F2U9</accession>
<dbReference type="Proteomes" id="UP000237000">
    <property type="component" value="Unassembled WGS sequence"/>
</dbReference>
<protein>
    <submittedName>
        <fullName evidence="2">Uncharacterized protein</fullName>
    </submittedName>
</protein>
<reference evidence="3" key="1">
    <citation type="submission" date="2016-06" db="EMBL/GenBank/DDBJ databases">
        <title>Parallel loss of symbiosis genes in relatives of nitrogen-fixing non-legume Parasponia.</title>
        <authorList>
            <person name="Van Velzen R."/>
            <person name="Holmer R."/>
            <person name="Bu F."/>
            <person name="Rutten L."/>
            <person name="Van Zeijl A."/>
            <person name="Liu W."/>
            <person name="Santuari L."/>
            <person name="Cao Q."/>
            <person name="Sharma T."/>
            <person name="Shen D."/>
            <person name="Roswanjaya Y."/>
            <person name="Wardhani T."/>
            <person name="Kalhor M.S."/>
            <person name="Jansen J."/>
            <person name="Van den Hoogen J."/>
            <person name="Gungor B."/>
            <person name="Hartog M."/>
            <person name="Hontelez J."/>
            <person name="Verver J."/>
            <person name="Yang W.-C."/>
            <person name="Schijlen E."/>
            <person name="Repin R."/>
            <person name="Schilthuizen M."/>
            <person name="Schranz E."/>
            <person name="Heidstra R."/>
            <person name="Miyata K."/>
            <person name="Fedorova E."/>
            <person name="Kohlen W."/>
            <person name="Bisseling T."/>
            <person name="Smit S."/>
            <person name="Geurts R."/>
        </authorList>
    </citation>
    <scope>NUCLEOTIDE SEQUENCE [LARGE SCALE GENOMIC DNA]</scope>
    <source>
        <strain evidence="3">cv. RG33-2</strain>
    </source>
</reference>
<feature type="region of interest" description="Disordered" evidence="1">
    <location>
        <begin position="1"/>
        <end position="22"/>
    </location>
</feature>
<gene>
    <name evidence="2" type="ORF">TorRG33x02_121640</name>
</gene>
<evidence type="ECO:0000256" key="1">
    <source>
        <dbReference type="SAM" id="MobiDB-lite"/>
    </source>
</evidence>
<dbReference type="EMBL" id="JXTC01000069">
    <property type="protein sequence ID" value="PON92092.1"/>
    <property type="molecule type" value="Genomic_DNA"/>
</dbReference>
<evidence type="ECO:0000313" key="3">
    <source>
        <dbReference type="Proteomes" id="UP000237000"/>
    </source>
</evidence>
<dbReference type="AlphaFoldDB" id="A0A2P5F2U9"/>
<organism evidence="2 3">
    <name type="scientific">Trema orientale</name>
    <name type="common">Charcoal tree</name>
    <name type="synonym">Celtis orientalis</name>
    <dbReference type="NCBI Taxonomy" id="63057"/>
    <lineage>
        <taxon>Eukaryota</taxon>
        <taxon>Viridiplantae</taxon>
        <taxon>Streptophyta</taxon>
        <taxon>Embryophyta</taxon>
        <taxon>Tracheophyta</taxon>
        <taxon>Spermatophyta</taxon>
        <taxon>Magnoliopsida</taxon>
        <taxon>eudicotyledons</taxon>
        <taxon>Gunneridae</taxon>
        <taxon>Pentapetalae</taxon>
        <taxon>rosids</taxon>
        <taxon>fabids</taxon>
        <taxon>Rosales</taxon>
        <taxon>Cannabaceae</taxon>
        <taxon>Trema</taxon>
    </lineage>
</organism>
<keyword evidence="3" id="KW-1185">Reference proteome</keyword>